<dbReference type="AlphaFoldDB" id="A0A5N5FRJ8"/>
<proteinExistence type="predicted"/>
<feature type="region of interest" description="Disordered" evidence="1">
    <location>
        <begin position="1"/>
        <end position="23"/>
    </location>
</feature>
<organism evidence="2 3">
    <name type="scientific">Pyrus ussuriensis x Pyrus communis</name>
    <dbReference type="NCBI Taxonomy" id="2448454"/>
    <lineage>
        <taxon>Eukaryota</taxon>
        <taxon>Viridiplantae</taxon>
        <taxon>Streptophyta</taxon>
        <taxon>Embryophyta</taxon>
        <taxon>Tracheophyta</taxon>
        <taxon>Spermatophyta</taxon>
        <taxon>Magnoliopsida</taxon>
        <taxon>eudicotyledons</taxon>
        <taxon>Gunneridae</taxon>
        <taxon>Pentapetalae</taxon>
        <taxon>rosids</taxon>
        <taxon>fabids</taxon>
        <taxon>Rosales</taxon>
        <taxon>Rosaceae</taxon>
        <taxon>Amygdaloideae</taxon>
        <taxon>Maleae</taxon>
        <taxon>Pyrus</taxon>
    </lineage>
</organism>
<keyword evidence="3" id="KW-1185">Reference proteome</keyword>
<reference evidence="2 3" key="1">
    <citation type="submission" date="2019-09" db="EMBL/GenBank/DDBJ databases">
        <authorList>
            <person name="Ou C."/>
        </authorList>
    </citation>
    <scope>NUCLEOTIDE SEQUENCE [LARGE SCALE GENOMIC DNA]</scope>
    <source>
        <strain evidence="2">S2</strain>
        <tissue evidence="2">Leaf</tissue>
    </source>
</reference>
<feature type="region of interest" description="Disordered" evidence="1">
    <location>
        <begin position="41"/>
        <end position="60"/>
    </location>
</feature>
<evidence type="ECO:0000313" key="3">
    <source>
        <dbReference type="Proteomes" id="UP000327157"/>
    </source>
</evidence>
<protein>
    <submittedName>
        <fullName evidence="2">Uncharacterized protein</fullName>
    </submittedName>
</protein>
<name>A0A5N5FRJ8_9ROSA</name>
<dbReference type="Proteomes" id="UP000327157">
    <property type="component" value="Chromosome 11"/>
</dbReference>
<evidence type="ECO:0000313" key="2">
    <source>
        <dbReference type="EMBL" id="KAB2605758.1"/>
    </source>
</evidence>
<reference evidence="3" key="2">
    <citation type="submission" date="2019-10" db="EMBL/GenBank/DDBJ databases">
        <title>A de novo genome assembly of a pear dwarfing rootstock.</title>
        <authorList>
            <person name="Wang F."/>
            <person name="Wang J."/>
            <person name="Li S."/>
            <person name="Zhang Y."/>
            <person name="Fang M."/>
            <person name="Ma L."/>
            <person name="Zhao Y."/>
            <person name="Jiang S."/>
        </authorList>
    </citation>
    <scope>NUCLEOTIDE SEQUENCE [LARGE SCALE GENOMIC DNA]</scope>
</reference>
<dbReference type="EMBL" id="SMOL01000559">
    <property type="protein sequence ID" value="KAB2605758.1"/>
    <property type="molecule type" value="Genomic_DNA"/>
</dbReference>
<sequence length="60" mass="6213">MHGTNVAGAARVSKWGRQDQPGAGIRCRHAHKLTVGLQETGAASLDETEGSKGKVCGRLG</sequence>
<reference evidence="2 3" key="3">
    <citation type="submission" date="2019-11" db="EMBL/GenBank/DDBJ databases">
        <title>A de novo genome assembly of a pear dwarfing rootstock.</title>
        <authorList>
            <person name="Wang F."/>
            <person name="Wang J."/>
            <person name="Li S."/>
            <person name="Zhang Y."/>
            <person name="Fang M."/>
            <person name="Ma L."/>
            <person name="Zhao Y."/>
            <person name="Jiang S."/>
        </authorList>
    </citation>
    <scope>NUCLEOTIDE SEQUENCE [LARGE SCALE GENOMIC DNA]</scope>
    <source>
        <strain evidence="2">S2</strain>
        <tissue evidence="2">Leaf</tissue>
    </source>
</reference>
<gene>
    <name evidence="2" type="ORF">D8674_005475</name>
</gene>
<comment type="caution">
    <text evidence="2">The sequence shown here is derived from an EMBL/GenBank/DDBJ whole genome shotgun (WGS) entry which is preliminary data.</text>
</comment>
<evidence type="ECO:0000256" key="1">
    <source>
        <dbReference type="SAM" id="MobiDB-lite"/>
    </source>
</evidence>
<accession>A0A5N5FRJ8</accession>